<dbReference type="PROSITE" id="PS50104">
    <property type="entry name" value="TIR"/>
    <property type="match status" value="1"/>
</dbReference>
<dbReference type="SUPFAM" id="SSF52540">
    <property type="entry name" value="P-loop containing nucleoside triphosphate hydrolases"/>
    <property type="match status" value="1"/>
</dbReference>
<keyword evidence="2" id="KW-0677">Repeat</keyword>
<dbReference type="InterPro" id="IPR044974">
    <property type="entry name" value="Disease_R_plants"/>
</dbReference>
<evidence type="ECO:0000313" key="7">
    <source>
        <dbReference type="Proteomes" id="UP001054821"/>
    </source>
</evidence>
<keyword evidence="3" id="KW-0520">NAD</keyword>
<dbReference type="InterPro" id="IPR058192">
    <property type="entry name" value="WHD_ROQ1-like"/>
</dbReference>
<dbReference type="InterPro" id="IPR027417">
    <property type="entry name" value="P-loop_NTPase"/>
</dbReference>
<dbReference type="Pfam" id="PF23282">
    <property type="entry name" value="WHD_ROQ1"/>
    <property type="match status" value="1"/>
</dbReference>
<gene>
    <name evidence="6" type="ORF">L3X38_008936</name>
</gene>
<dbReference type="InterPro" id="IPR001611">
    <property type="entry name" value="Leu-rich_rpt"/>
</dbReference>
<dbReference type="Proteomes" id="UP001054821">
    <property type="component" value="Chromosome 1"/>
</dbReference>
<organism evidence="6 7">
    <name type="scientific">Prunus dulcis</name>
    <name type="common">Almond</name>
    <name type="synonym">Amygdalus dulcis</name>
    <dbReference type="NCBI Taxonomy" id="3755"/>
    <lineage>
        <taxon>Eukaryota</taxon>
        <taxon>Viridiplantae</taxon>
        <taxon>Streptophyta</taxon>
        <taxon>Embryophyta</taxon>
        <taxon>Tracheophyta</taxon>
        <taxon>Spermatophyta</taxon>
        <taxon>Magnoliopsida</taxon>
        <taxon>eudicotyledons</taxon>
        <taxon>Gunneridae</taxon>
        <taxon>Pentapetalae</taxon>
        <taxon>rosids</taxon>
        <taxon>fabids</taxon>
        <taxon>Rosales</taxon>
        <taxon>Rosaceae</taxon>
        <taxon>Amygdaloideae</taxon>
        <taxon>Amygdaleae</taxon>
        <taxon>Prunus</taxon>
    </lineage>
</organism>
<dbReference type="Gene3D" id="3.40.50.10140">
    <property type="entry name" value="Toll/interleukin-1 receptor homology (TIR) domain"/>
    <property type="match status" value="1"/>
</dbReference>
<keyword evidence="1" id="KW-0433">Leucine-rich repeat</keyword>
<dbReference type="InterPro" id="IPR035897">
    <property type="entry name" value="Toll_tir_struct_dom_sf"/>
</dbReference>
<evidence type="ECO:0000256" key="3">
    <source>
        <dbReference type="ARBA" id="ARBA00023027"/>
    </source>
</evidence>
<dbReference type="SUPFAM" id="SSF52200">
    <property type="entry name" value="Toll/Interleukin receptor TIR domain"/>
    <property type="match status" value="1"/>
</dbReference>
<dbReference type="SMART" id="SM00255">
    <property type="entry name" value="TIR"/>
    <property type="match status" value="1"/>
</dbReference>
<feature type="domain" description="TIR" evidence="5">
    <location>
        <begin position="23"/>
        <end position="186"/>
    </location>
</feature>
<dbReference type="InterPro" id="IPR032675">
    <property type="entry name" value="LRR_dom_sf"/>
</dbReference>
<dbReference type="Pfam" id="PF01582">
    <property type="entry name" value="TIR"/>
    <property type="match status" value="1"/>
</dbReference>
<dbReference type="InterPro" id="IPR000157">
    <property type="entry name" value="TIR_dom"/>
</dbReference>
<comment type="caution">
    <text evidence="6">The sequence shown here is derived from an EMBL/GenBank/DDBJ whole genome shotgun (WGS) entry which is preliminary data.</text>
</comment>
<dbReference type="PANTHER" id="PTHR11017">
    <property type="entry name" value="LEUCINE-RICH REPEAT-CONTAINING PROTEIN"/>
    <property type="match status" value="1"/>
</dbReference>
<dbReference type="PRINTS" id="PR00364">
    <property type="entry name" value="DISEASERSIST"/>
</dbReference>
<feature type="region of interest" description="Disordered" evidence="4">
    <location>
        <begin position="1048"/>
        <end position="1126"/>
    </location>
</feature>
<dbReference type="FunFam" id="3.40.50.10140:FF:000007">
    <property type="entry name" value="Disease resistance protein (TIR-NBS-LRR class)"/>
    <property type="match status" value="1"/>
</dbReference>
<feature type="compositionally biased region" description="Basic and acidic residues" evidence="4">
    <location>
        <begin position="1116"/>
        <end position="1126"/>
    </location>
</feature>
<accession>A0AAD5F7B6</accession>
<evidence type="ECO:0000313" key="6">
    <source>
        <dbReference type="EMBL" id="KAI5356041.1"/>
    </source>
</evidence>
<dbReference type="Gene3D" id="1.10.8.430">
    <property type="entry name" value="Helical domain of apoptotic protease-activating factors"/>
    <property type="match status" value="1"/>
</dbReference>
<evidence type="ECO:0000256" key="1">
    <source>
        <dbReference type="ARBA" id="ARBA00022614"/>
    </source>
</evidence>
<keyword evidence="7" id="KW-1185">Reference proteome</keyword>
<dbReference type="AlphaFoldDB" id="A0AAD5F7B6"/>
<dbReference type="Gene3D" id="3.80.10.10">
    <property type="entry name" value="Ribonuclease Inhibitor"/>
    <property type="match status" value="2"/>
</dbReference>
<reference evidence="6 7" key="1">
    <citation type="journal article" date="2022" name="G3 (Bethesda)">
        <title>Whole-genome sequence and methylome profiling of the almond [Prunus dulcis (Mill.) D.A. Webb] cultivar 'Nonpareil'.</title>
        <authorList>
            <person name="D'Amico-Willman K.M."/>
            <person name="Ouma W.Z."/>
            <person name="Meulia T."/>
            <person name="Sideli G.M."/>
            <person name="Gradziel T.M."/>
            <person name="Fresnedo-Ramirez J."/>
        </authorList>
    </citation>
    <scope>NUCLEOTIDE SEQUENCE [LARGE SCALE GENOMIC DNA]</scope>
    <source>
        <strain evidence="6">Clone GOH B32 T37-40</strain>
    </source>
</reference>
<dbReference type="InterPro" id="IPR002182">
    <property type="entry name" value="NB-ARC"/>
</dbReference>
<proteinExistence type="predicted"/>
<dbReference type="GO" id="GO:0043531">
    <property type="term" value="F:ADP binding"/>
    <property type="evidence" value="ECO:0007669"/>
    <property type="project" value="InterPro"/>
</dbReference>
<evidence type="ECO:0000256" key="2">
    <source>
        <dbReference type="ARBA" id="ARBA00022737"/>
    </source>
</evidence>
<evidence type="ECO:0000256" key="4">
    <source>
        <dbReference type="SAM" id="MobiDB-lite"/>
    </source>
</evidence>
<dbReference type="SUPFAM" id="SSF52058">
    <property type="entry name" value="L domain-like"/>
    <property type="match status" value="1"/>
</dbReference>
<dbReference type="InterPro" id="IPR016024">
    <property type="entry name" value="ARM-type_fold"/>
</dbReference>
<dbReference type="Pfam" id="PF00931">
    <property type="entry name" value="NB-ARC"/>
    <property type="match status" value="1"/>
</dbReference>
<dbReference type="InterPro" id="IPR042197">
    <property type="entry name" value="Apaf_helical"/>
</dbReference>
<protein>
    <recommendedName>
        <fullName evidence="5">TIR domain-containing protein</fullName>
    </recommendedName>
</protein>
<name>A0AAD5F7B6_PRUDU</name>
<dbReference type="GO" id="GO:0007165">
    <property type="term" value="P:signal transduction"/>
    <property type="evidence" value="ECO:0007669"/>
    <property type="project" value="InterPro"/>
</dbReference>
<feature type="compositionally biased region" description="Acidic residues" evidence="4">
    <location>
        <begin position="1048"/>
        <end position="1092"/>
    </location>
</feature>
<dbReference type="GO" id="GO:0006952">
    <property type="term" value="P:defense response"/>
    <property type="evidence" value="ECO:0007669"/>
    <property type="project" value="InterPro"/>
</dbReference>
<dbReference type="Gene3D" id="3.40.50.300">
    <property type="entry name" value="P-loop containing nucleotide triphosphate hydrolases"/>
    <property type="match status" value="1"/>
</dbReference>
<dbReference type="SUPFAM" id="SSF48371">
    <property type="entry name" value="ARM repeat"/>
    <property type="match status" value="1"/>
</dbReference>
<sequence length="1126" mass="128482">MGTRTAHRASFSSSSFSSSKQHWMYDVFLSFRGEDTRNGFTGHLYMALREAGINAFFNDNELSRGEYITPKLVTAIQGSRISVIVFSRRYAESSRCLDELVKIMECRRTRGQTVMPIFYDIDPSDVREQRGSFAQAFEKHEENLLLGRDNKVVRWRAALSEAANLSGWDLRNTADGYEAKFIREIIEGISRWLLMNETISVVDYAVGLNSRVQDLSNYLDVGSDDVRMVGILGMGGIGKTILARAIYNQFYPSFEGKSLLLNVRETAKKPNGLKRMQEQILSDILKPTKIGRVDINVLKTRLRCRRVLIIIDDVDHRDQLNALATNRDSFGPGSRIIITTRDKHLLELFQVDKIYHAQEMNEEEALELFSWHAFKNNRPNAGYSKLSKCVVAYCGGLPLALEVLGSFLFRRSTREWKSTLDKLRKIPAGDIQNQLKISFDGLSDDKERDIFLDISCFFIGMNRNYVTQILDGCGFFPEIGLSVLIERCLITVSEENKLIMHDLLRDMGREIVYEESLNDPRNCSRLWHSEDVTDVLKTESGTEEIQGVTLNLLRSEKATFSTHAFTNMKKLRLLKLNYVELTGEYKYLSRKLRWLCWHGFPLKIIPNDFDQQNLVAMDLRYSNLRCVWKDSEQLLEKLKILNLSHSYHLLESPNFSKLPNLETLILKGCKSLSKVHQSIGHLERLASVNFKDCRVLKDLPRSFYESKSIETLILVGCWEFENLAEDLGDMVSLTTILADNTAIRKIPSSIVRLKNLKYLSLYNCNLTDEEIDSMNLGSLPSLLFLNLEGNSFCCLPDLSSLSKLDCLMLNDCTNLHEMPKLPVSLTQMEANYCTALQTMPDFSKMTNMDTLHLSHSHKLIEFPGLDTAVDSMRLIRMEGCTNISSTVKKNLLQGWNSSGGGGLYLPGNDIPEWFTYVSEGDQVSFEVPQVSGCNLKALTLCTVYKCLQEDKSKLYISIFVTNHSNCTSFLVQPTYPYTTISHDVIWQGHLSNKDFNLEGGDFIEVCVAFGSGHTVKKIGVSLLWDKFIYDIDSFIACKSVPYAYFLRDDEDDDEEYDEDDNDDDDEEEDEEEEDNDDDDDEDDDEDGDDDHEPEIKFSGLYDDEAGPSLHSSDLNIEMRRMNMEES</sequence>
<dbReference type="PROSITE" id="PS51450">
    <property type="entry name" value="LRR"/>
    <property type="match status" value="1"/>
</dbReference>
<dbReference type="EMBL" id="JAJFAZ020000001">
    <property type="protein sequence ID" value="KAI5356041.1"/>
    <property type="molecule type" value="Genomic_DNA"/>
</dbReference>
<dbReference type="PANTHER" id="PTHR11017:SF575">
    <property type="entry name" value="ADP-RIBOSYL CYCLASE_CYCLIC ADP-RIBOSE HYDROLASE"/>
    <property type="match status" value="1"/>
</dbReference>
<evidence type="ECO:0000259" key="5">
    <source>
        <dbReference type="PROSITE" id="PS50104"/>
    </source>
</evidence>